<dbReference type="Gene3D" id="3.40.50.2000">
    <property type="entry name" value="Glycogen Phosphorylase B"/>
    <property type="match status" value="1"/>
</dbReference>
<evidence type="ECO:0000313" key="7">
    <source>
        <dbReference type="Proteomes" id="UP001454036"/>
    </source>
</evidence>
<proteinExistence type="inferred from homology"/>
<dbReference type="GO" id="GO:0016157">
    <property type="term" value="F:sucrose synthase activity"/>
    <property type="evidence" value="ECO:0007669"/>
    <property type="project" value="UniProtKB-EC"/>
</dbReference>
<dbReference type="PANTHER" id="PTHR45839:SF4">
    <property type="entry name" value="SUCROSE SYNTHASE 5"/>
    <property type="match status" value="1"/>
</dbReference>
<evidence type="ECO:0000256" key="3">
    <source>
        <dbReference type="ARBA" id="ARBA00022676"/>
    </source>
</evidence>
<dbReference type="EC" id="2.4.1.13" evidence="2"/>
<organism evidence="6 7">
    <name type="scientific">Lithospermum erythrorhizon</name>
    <name type="common">Purple gromwell</name>
    <name type="synonym">Lithospermum officinale var. erythrorhizon</name>
    <dbReference type="NCBI Taxonomy" id="34254"/>
    <lineage>
        <taxon>Eukaryota</taxon>
        <taxon>Viridiplantae</taxon>
        <taxon>Streptophyta</taxon>
        <taxon>Embryophyta</taxon>
        <taxon>Tracheophyta</taxon>
        <taxon>Spermatophyta</taxon>
        <taxon>Magnoliopsida</taxon>
        <taxon>eudicotyledons</taxon>
        <taxon>Gunneridae</taxon>
        <taxon>Pentapetalae</taxon>
        <taxon>asterids</taxon>
        <taxon>lamiids</taxon>
        <taxon>Boraginales</taxon>
        <taxon>Boraginaceae</taxon>
        <taxon>Boraginoideae</taxon>
        <taxon>Lithospermeae</taxon>
        <taxon>Lithospermum</taxon>
    </lineage>
</organism>
<dbReference type="Proteomes" id="UP001454036">
    <property type="component" value="Unassembled WGS sequence"/>
</dbReference>
<comment type="catalytic activity">
    <reaction evidence="5">
        <text>an NDP-alpha-D-glucose + D-fructose = a ribonucleoside 5'-diphosphate + sucrose + H(+)</text>
        <dbReference type="Rhea" id="RHEA:16241"/>
        <dbReference type="ChEBI" id="CHEBI:15378"/>
        <dbReference type="ChEBI" id="CHEBI:17992"/>
        <dbReference type="ChEBI" id="CHEBI:37721"/>
        <dbReference type="ChEBI" id="CHEBI:57930"/>
        <dbReference type="ChEBI" id="CHEBI:76533"/>
        <dbReference type="EC" id="2.4.1.13"/>
    </reaction>
</comment>
<keyword evidence="3" id="KW-0328">Glycosyltransferase</keyword>
<evidence type="ECO:0000313" key="6">
    <source>
        <dbReference type="EMBL" id="GAA0144310.1"/>
    </source>
</evidence>
<gene>
    <name evidence="6" type="ORF">LIER_04794</name>
</gene>
<evidence type="ECO:0000256" key="5">
    <source>
        <dbReference type="ARBA" id="ARBA00049030"/>
    </source>
</evidence>
<dbReference type="PANTHER" id="PTHR45839">
    <property type="match status" value="1"/>
</dbReference>
<dbReference type="GO" id="GO:0005985">
    <property type="term" value="P:sucrose metabolic process"/>
    <property type="evidence" value="ECO:0007669"/>
    <property type="project" value="InterPro"/>
</dbReference>
<sequence length="115" mass="13930">MTRIGLIRSCPARFVREGDEASNKLADFFQKSKDDPEHWNMISIQGLQRINECYTWKIYAKKVLNMANIYSFWRHLNKDEKEAKRRYIQAFYNLQFKKLAIVRRSQSRLGRYYDL</sequence>
<comment type="similarity">
    <text evidence="1">Belongs to the glycosyltransferase 1 family. Plant sucrose synthase subfamily.</text>
</comment>
<evidence type="ECO:0000256" key="1">
    <source>
        <dbReference type="ARBA" id="ARBA00005894"/>
    </source>
</evidence>
<reference evidence="6 7" key="1">
    <citation type="submission" date="2024-01" db="EMBL/GenBank/DDBJ databases">
        <title>The complete chloroplast genome sequence of Lithospermum erythrorhizon: insights into the phylogenetic relationship among Boraginaceae species and the maternal lineages of purple gromwells.</title>
        <authorList>
            <person name="Okada T."/>
            <person name="Watanabe K."/>
        </authorList>
    </citation>
    <scope>NUCLEOTIDE SEQUENCE [LARGE SCALE GENOMIC DNA]</scope>
</reference>
<dbReference type="InterPro" id="IPR012820">
    <property type="entry name" value="Sucrose_synthase_pln/cyn"/>
</dbReference>
<evidence type="ECO:0000256" key="4">
    <source>
        <dbReference type="ARBA" id="ARBA00022679"/>
    </source>
</evidence>
<name>A0AAV3NY10_LITER</name>
<keyword evidence="4" id="KW-0808">Transferase</keyword>
<evidence type="ECO:0000256" key="2">
    <source>
        <dbReference type="ARBA" id="ARBA00012540"/>
    </source>
</evidence>
<accession>A0AAV3NY10</accession>
<comment type="caution">
    <text evidence="6">The sequence shown here is derived from an EMBL/GenBank/DDBJ whole genome shotgun (WGS) entry which is preliminary data.</text>
</comment>
<dbReference type="EMBL" id="BAABME010000628">
    <property type="protein sequence ID" value="GAA0144310.1"/>
    <property type="molecule type" value="Genomic_DNA"/>
</dbReference>
<protein>
    <recommendedName>
        <fullName evidence="2">sucrose synthase</fullName>
        <ecNumber evidence="2">2.4.1.13</ecNumber>
    </recommendedName>
</protein>
<keyword evidence="7" id="KW-1185">Reference proteome</keyword>
<dbReference type="AlphaFoldDB" id="A0AAV3NY10"/>